<evidence type="ECO:0000313" key="1">
    <source>
        <dbReference type="EMBL" id="KAI0094245.1"/>
    </source>
</evidence>
<accession>A0ACB8UJF1</accession>
<reference evidence="1" key="1">
    <citation type="journal article" date="2021" name="Environ. Microbiol.">
        <title>Gene family expansions and transcriptome signatures uncover fungal adaptations to wood decay.</title>
        <authorList>
            <person name="Hage H."/>
            <person name="Miyauchi S."/>
            <person name="Viragh M."/>
            <person name="Drula E."/>
            <person name="Min B."/>
            <person name="Chaduli D."/>
            <person name="Navarro D."/>
            <person name="Favel A."/>
            <person name="Norest M."/>
            <person name="Lesage-Meessen L."/>
            <person name="Balint B."/>
            <person name="Merenyi Z."/>
            <person name="de Eugenio L."/>
            <person name="Morin E."/>
            <person name="Martinez A.T."/>
            <person name="Baldrian P."/>
            <person name="Stursova M."/>
            <person name="Martinez M.J."/>
            <person name="Novotny C."/>
            <person name="Magnuson J.K."/>
            <person name="Spatafora J.W."/>
            <person name="Maurice S."/>
            <person name="Pangilinan J."/>
            <person name="Andreopoulos W."/>
            <person name="LaButti K."/>
            <person name="Hundley H."/>
            <person name="Na H."/>
            <person name="Kuo A."/>
            <person name="Barry K."/>
            <person name="Lipzen A."/>
            <person name="Henrissat B."/>
            <person name="Riley R."/>
            <person name="Ahrendt S."/>
            <person name="Nagy L.G."/>
            <person name="Grigoriev I.V."/>
            <person name="Martin F."/>
            <person name="Rosso M.N."/>
        </authorList>
    </citation>
    <scope>NUCLEOTIDE SEQUENCE</scope>
    <source>
        <strain evidence="1">CBS 384.51</strain>
    </source>
</reference>
<comment type="caution">
    <text evidence="1">The sequence shown here is derived from an EMBL/GenBank/DDBJ whole genome shotgun (WGS) entry which is preliminary data.</text>
</comment>
<name>A0ACB8UJF1_9APHY</name>
<gene>
    <name evidence="1" type="ORF">BDY19DRAFT_911952</name>
</gene>
<proteinExistence type="predicted"/>
<dbReference type="EMBL" id="MU274900">
    <property type="protein sequence ID" value="KAI0094245.1"/>
    <property type="molecule type" value="Genomic_DNA"/>
</dbReference>
<evidence type="ECO:0000313" key="2">
    <source>
        <dbReference type="Proteomes" id="UP001055072"/>
    </source>
</evidence>
<sequence length="328" mass="38589">MSSLRNSLHRRNHKERSQLAHRSRLGILEKHKDYVLRARDYHSKQDRIIRLRQKAADRNKDEFYFGMIRGKTEGGVHVQDRGNVALPIDIAKVLKSQDANYIRTMRTTNAKKIDKLKSQLCALADLVKPLEDDEDDGELDEEELAVLRNAGIIAEPGKKQRKKRKSTKSHILFVDTEDQAQELVRSKKSTIVQNEDMDVEEEWEDLGWKLDEATNKKDLKGKGKATQNSLDSLEEQRREEASQHRTRLLKELSARLHRDTQLRYAERELEMQKLLMGKGQSRKLSGVERVDKEEDEDEDESEEDRRPKKVDEKTWKPRVYKWRVERKR</sequence>
<keyword evidence="2" id="KW-1185">Reference proteome</keyword>
<protein>
    <submittedName>
        <fullName evidence="1">Small-subunit processome</fullName>
    </submittedName>
</protein>
<dbReference type="Proteomes" id="UP001055072">
    <property type="component" value="Unassembled WGS sequence"/>
</dbReference>
<organism evidence="1 2">
    <name type="scientific">Irpex rosettiformis</name>
    <dbReference type="NCBI Taxonomy" id="378272"/>
    <lineage>
        <taxon>Eukaryota</taxon>
        <taxon>Fungi</taxon>
        <taxon>Dikarya</taxon>
        <taxon>Basidiomycota</taxon>
        <taxon>Agaricomycotina</taxon>
        <taxon>Agaricomycetes</taxon>
        <taxon>Polyporales</taxon>
        <taxon>Irpicaceae</taxon>
        <taxon>Irpex</taxon>
    </lineage>
</organism>